<organism evidence="2 3">
    <name type="scientific">Brachyspira murdochii (strain ATCC 51284 / DSM 12563 / 56-150)</name>
    <name type="common">Serpulina murdochii</name>
    <dbReference type="NCBI Taxonomy" id="526224"/>
    <lineage>
        <taxon>Bacteria</taxon>
        <taxon>Pseudomonadati</taxon>
        <taxon>Spirochaetota</taxon>
        <taxon>Spirochaetia</taxon>
        <taxon>Brachyspirales</taxon>
        <taxon>Brachyspiraceae</taxon>
        <taxon>Brachyspira</taxon>
    </lineage>
</organism>
<evidence type="ECO:0000313" key="2">
    <source>
        <dbReference type="EMBL" id="ADG71558.1"/>
    </source>
</evidence>
<dbReference type="KEGG" id="brm:Bmur_1471"/>
<reference evidence="2 3" key="1">
    <citation type="journal article" date="2010" name="Stand. Genomic Sci.">
        <title>Complete genome sequence of Brachyspira murdochii type strain (56-150).</title>
        <authorList>
            <person name="Pati A."/>
            <person name="Sikorski J."/>
            <person name="Gronow S."/>
            <person name="Munk C."/>
            <person name="Lapidus A."/>
            <person name="Copeland A."/>
            <person name="Glavina Del Tio T."/>
            <person name="Nolan M."/>
            <person name="Lucas S."/>
            <person name="Chen F."/>
            <person name="Tice H."/>
            <person name="Cheng J.F."/>
            <person name="Han C."/>
            <person name="Detter J.C."/>
            <person name="Bruce D."/>
            <person name="Tapia R."/>
            <person name="Goodwin L."/>
            <person name="Pitluck S."/>
            <person name="Liolios K."/>
            <person name="Ivanova N."/>
            <person name="Mavromatis K."/>
            <person name="Mikhailova N."/>
            <person name="Chen A."/>
            <person name="Palaniappan K."/>
            <person name="Land M."/>
            <person name="Hauser L."/>
            <person name="Chang Y.J."/>
            <person name="Jeffries C.D."/>
            <person name="Spring S."/>
            <person name="Rohde M."/>
            <person name="Goker M."/>
            <person name="Bristow J."/>
            <person name="Eisen J.A."/>
            <person name="Markowitz V."/>
            <person name="Hugenholtz P."/>
            <person name="Kyrpides N.C."/>
            <person name="Klenk H.P."/>
        </authorList>
    </citation>
    <scope>NUCLEOTIDE SEQUENCE [LARGE SCALE GENOMIC DNA]</scope>
    <source>
        <strain evidence="3">ATCC 51284 / DSM 12563 / 56-150</strain>
    </source>
</reference>
<proteinExistence type="predicted"/>
<dbReference type="SUPFAM" id="SSF53448">
    <property type="entry name" value="Nucleotide-diphospho-sugar transferases"/>
    <property type="match status" value="1"/>
</dbReference>
<evidence type="ECO:0000259" key="1">
    <source>
        <dbReference type="Pfam" id="PF00535"/>
    </source>
</evidence>
<evidence type="ECO:0000313" key="3">
    <source>
        <dbReference type="Proteomes" id="UP000001915"/>
    </source>
</evidence>
<dbReference type="RefSeq" id="WP_013113975.1">
    <property type="nucleotide sequence ID" value="NC_014150.1"/>
</dbReference>
<protein>
    <submittedName>
        <fullName evidence="2">Glycosyltransferase</fullName>
    </submittedName>
</protein>
<dbReference type="Pfam" id="PF00535">
    <property type="entry name" value="Glycos_transf_2"/>
    <property type="match status" value="1"/>
</dbReference>
<accession>D5UA35</accession>
<dbReference type="GO" id="GO:0016740">
    <property type="term" value="F:transferase activity"/>
    <property type="evidence" value="ECO:0007669"/>
    <property type="project" value="UniProtKB-KW"/>
</dbReference>
<dbReference type="InterPro" id="IPR001173">
    <property type="entry name" value="Glyco_trans_2-like"/>
</dbReference>
<gene>
    <name evidence="2" type="ordered locus">Bmur_1471</name>
</gene>
<dbReference type="AlphaFoldDB" id="D5UA35"/>
<name>D5UA35_BRAM5</name>
<dbReference type="Gene3D" id="3.90.550.10">
    <property type="entry name" value="Spore Coat Polysaccharide Biosynthesis Protein SpsA, Chain A"/>
    <property type="match status" value="1"/>
</dbReference>
<keyword evidence="2" id="KW-0808">Transferase</keyword>
<dbReference type="InterPro" id="IPR029044">
    <property type="entry name" value="Nucleotide-diphossugar_trans"/>
</dbReference>
<dbReference type="Proteomes" id="UP000001915">
    <property type="component" value="Chromosome"/>
</dbReference>
<feature type="domain" description="Glycosyltransferase 2-like" evidence="1">
    <location>
        <begin position="29"/>
        <end position="193"/>
    </location>
</feature>
<dbReference type="HOGENOM" id="CLU_070050_0_0_12"/>
<dbReference type="CAZy" id="GT2">
    <property type="family name" value="Glycosyltransferase Family 2"/>
</dbReference>
<dbReference type="CDD" id="cd04179">
    <property type="entry name" value="DPM_DPG-synthase_like"/>
    <property type="match status" value="1"/>
</dbReference>
<dbReference type="eggNOG" id="COG0463">
    <property type="taxonomic scope" value="Bacteria"/>
</dbReference>
<dbReference type="EMBL" id="CP001959">
    <property type="protein sequence ID" value="ADG71558.1"/>
    <property type="molecule type" value="Genomic_DNA"/>
</dbReference>
<sequence>MYDIGLIKVNIPTYDKHIFFEKKNKYALLIPVLNEGERFISQMNKMKNANIFSICDVYICDGGSKDNSSNPDFIKEYGCKGLLINTSDKKGQGVQLKQGFYEAIKYGYDGAIMVDGNDKDNVHESLPLFIEKLEEGYDVVQATRFTLGGKEENTPLLRNIGIRLIASPLISLTSGFHYDDVCNGYKGFSRKYIVDERMDWFREDFNTYEYCYYPLIHVKKLGYKVCQVPTTRIYPKNEVPSKIKGFSSNLKLLKEIFNLAYSKTRPDQTRPDQTRPDQTRPELIYTAIAYAFIIIQNIKNYNLCCSNIKLQHRFFVFN</sequence>
<dbReference type="STRING" id="526224.Bmur_1471"/>